<dbReference type="PRINTS" id="PR01217">
    <property type="entry name" value="PRICHEXTENSN"/>
</dbReference>
<keyword evidence="6 15" id="KW-0812">Transmembrane</keyword>
<evidence type="ECO:0000313" key="19">
    <source>
        <dbReference type="Proteomes" id="UP000012960"/>
    </source>
</evidence>
<comment type="catalytic activity">
    <reaction evidence="12">
        <text>L-threonyl-[protein] + ATP = O-phospho-L-threonyl-[protein] + ADP + H(+)</text>
        <dbReference type="Rhea" id="RHEA:46608"/>
        <dbReference type="Rhea" id="RHEA-COMP:11060"/>
        <dbReference type="Rhea" id="RHEA-COMP:11605"/>
        <dbReference type="ChEBI" id="CHEBI:15378"/>
        <dbReference type="ChEBI" id="CHEBI:30013"/>
        <dbReference type="ChEBI" id="CHEBI:30616"/>
        <dbReference type="ChEBI" id="CHEBI:61977"/>
        <dbReference type="ChEBI" id="CHEBI:456216"/>
        <dbReference type="EC" id="2.7.11.1"/>
    </reaction>
</comment>
<dbReference type="OrthoDB" id="4062651at2759"/>
<dbReference type="InParanoid" id="A0A804HV34"/>
<accession>A0A804HV34</accession>
<evidence type="ECO:0000256" key="15">
    <source>
        <dbReference type="SAM" id="Phobius"/>
    </source>
</evidence>
<keyword evidence="11 15" id="KW-0472">Membrane</keyword>
<evidence type="ECO:0000256" key="13">
    <source>
        <dbReference type="ARBA" id="ARBA00048679"/>
    </source>
</evidence>
<sequence>MMVHWKKEMASFHYASPPPPPPPDVIPPPQTQPSRYCSPSPTWTPSPSSIADPPSSPPLPPPLPTAPPPASEPPSAPLDAFSPPPKALSPPPPESHPPPPPPLSSPPPPVLPLSPSPAVMPPILPIYYQSPPPPPSHVPPLTSLAPPPKVLPPSPFPSISNYTPPLSSPVPHGNLPSLPSATPVKPNTTKSSNPTKNAGSIKRSSHFPRGTISTAESVATFAVVAGLVMLTFVGAAVWLVKKRKKPVEPPRHGGNLAMASTVSSHMSELSRSRSSLNPLVRHGSGVSYGFPYSALEPGLGHAKLWFTLEELSLITNDFSTQNLLGRGGSCCVYKGLLLDGREVAVKQLKVDGAQGEREFKAEVEIISRVHHRHLVSLVGYCISENQRLLVYDYVPNRTLYHHLHGKGRPVMDWTIRLKVAAGAARGIAYLHEDCHPRIIHRDIKSSNILLDYNFEAQVSDFGLAKSAMDTNTHVTTRVMGTFGYLAPEYVRSGKLTAKSDVYSFGVVLLELVTGRKPVDTSQPLGDESLVEWARPLLIQALENEDLGDLPDPRLDGNYNKDEMFRMIEVAAACTRHSSDMRPRMGQVARALDGLSDLDINNGIQPGHSETFNSSPQSEEIRIFQRMGFASKDYSGDCSRTS</sequence>
<evidence type="ECO:0000256" key="14">
    <source>
        <dbReference type="SAM" id="MobiDB-lite"/>
    </source>
</evidence>
<dbReference type="Pfam" id="PF00069">
    <property type="entry name" value="Pkinase"/>
    <property type="match status" value="1"/>
</dbReference>
<dbReference type="PROSITE" id="PS00108">
    <property type="entry name" value="PROTEIN_KINASE_ST"/>
    <property type="match status" value="1"/>
</dbReference>
<proteinExistence type="predicted"/>
<dbReference type="SUPFAM" id="SSF56112">
    <property type="entry name" value="Protein kinase-like (PK-like)"/>
    <property type="match status" value="1"/>
</dbReference>
<evidence type="ECO:0000256" key="7">
    <source>
        <dbReference type="ARBA" id="ARBA00022741"/>
    </source>
</evidence>
<keyword evidence="19" id="KW-1185">Reference proteome</keyword>
<evidence type="ECO:0000256" key="10">
    <source>
        <dbReference type="ARBA" id="ARBA00022989"/>
    </source>
</evidence>
<dbReference type="FunFam" id="1.10.510.10:FF:000173">
    <property type="entry name" value="proline-rich receptor-like protein kinase PERK8"/>
    <property type="match status" value="1"/>
</dbReference>
<evidence type="ECO:0000256" key="1">
    <source>
        <dbReference type="ARBA" id="ARBA00004162"/>
    </source>
</evidence>
<comment type="subcellular location">
    <subcellularLocation>
        <location evidence="1">Cell membrane</location>
        <topology evidence="1">Single-pass membrane protein</topology>
    </subcellularLocation>
</comment>
<evidence type="ECO:0000256" key="12">
    <source>
        <dbReference type="ARBA" id="ARBA00047899"/>
    </source>
</evidence>
<dbReference type="EnsemblPlants" id="Ma01_t17140.4">
    <property type="protein sequence ID" value="Ma01_p17140.4"/>
    <property type="gene ID" value="Ma01_g17140"/>
</dbReference>
<feature type="region of interest" description="Disordered" evidence="14">
    <location>
        <begin position="12"/>
        <end position="116"/>
    </location>
</feature>
<feature type="compositionally biased region" description="Low complexity" evidence="14">
    <location>
        <begin position="38"/>
        <end position="53"/>
    </location>
</feature>
<dbReference type="EnsemblPlants" id="Ma01_t17140.3">
    <property type="protein sequence ID" value="Ma01_p17140.3"/>
    <property type="gene ID" value="Ma01_g17140"/>
</dbReference>
<dbReference type="EnsemblPlants" id="Ma01_t17140.1">
    <property type="protein sequence ID" value="Ma01_p17140.1"/>
    <property type="gene ID" value="Ma01_g17140"/>
</dbReference>
<keyword evidence="7" id="KW-0547">Nucleotide-binding</keyword>
<evidence type="ECO:0000313" key="17">
    <source>
        <dbReference type="EMBL" id="CAG1859782.1"/>
    </source>
</evidence>
<dbReference type="EnsemblPlants" id="Ma01_t17140.2">
    <property type="protein sequence ID" value="Ma01_p17140.2"/>
    <property type="gene ID" value="Ma01_g17140"/>
</dbReference>
<dbReference type="PROSITE" id="PS50011">
    <property type="entry name" value="PROTEIN_KINASE_DOM"/>
    <property type="match status" value="1"/>
</dbReference>
<keyword evidence="10 15" id="KW-1133">Transmembrane helix</keyword>
<evidence type="ECO:0000256" key="9">
    <source>
        <dbReference type="ARBA" id="ARBA00022840"/>
    </source>
</evidence>
<dbReference type="Gramene" id="Ma01_t17140.3">
    <property type="protein sequence ID" value="Ma01_p17140.3"/>
    <property type="gene ID" value="Ma01_g17140"/>
</dbReference>
<reference evidence="18" key="2">
    <citation type="submission" date="2021-05" db="UniProtKB">
        <authorList>
            <consortium name="EnsemblPlants"/>
        </authorList>
    </citation>
    <scope>IDENTIFICATION</scope>
    <source>
        <strain evidence="18">subsp. malaccensis</strain>
    </source>
</reference>
<protein>
    <recommendedName>
        <fullName evidence="2">non-specific serine/threonine protein kinase</fullName>
        <ecNumber evidence="2">2.7.11.1</ecNumber>
    </recommendedName>
</protein>
<dbReference type="EnsemblPlants" id="Ma01_t17140.5">
    <property type="protein sequence ID" value="Ma01_p17140.5"/>
    <property type="gene ID" value="Ma01_g17140"/>
</dbReference>
<feature type="transmembrane region" description="Helical" evidence="15">
    <location>
        <begin position="218"/>
        <end position="240"/>
    </location>
</feature>
<dbReference type="PANTHER" id="PTHR47982:SF32">
    <property type="entry name" value="NON-SPECIFIC SERINE_THREONINE PROTEIN KINASE"/>
    <property type="match status" value="1"/>
</dbReference>
<name>A0A804HV34_MUSAM</name>
<keyword evidence="3" id="KW-1003">Cell membrane</keyword>
<dbReference type="PANTHER" id="PTHR47982">
    <property type="entry name" value="PROLINE-RICH RECEPTOR-LIKE PROTEIN KINASE PERK4"/>
    <property type="match status" value="1"/>
</dbReference>
<keyword evidence="8" id="KW-0418">Kinase</keyword>
<dbReference type="InterPro" id="IPR047117">
    <property type="entry name" value="PERK1-13-like"/>
</dbReference>
<evidence type="ECO:0000256" key="5">
    <source>
        <dbReference type="ARBA" id="ARBA00022679"/>
    </source>
</evidence>
<evidence type="ECO:0000256" key="4">
    <source>
        <dbReference type="ARBA" id="ARBA00022527"/>
    </source>
</evidence>
<dbReference type="InterPro" id="IPR008271">
    <property type="entry name" value="Ser/Thr_kinase_AS"/>
</dbReference>
<dbReference type="InterPro" id="IPR011009">
    <property type="entry name" value="Kinase-like_dom_sf"/>
</dbReference>
<dbReference type="GO" id="GO:0005524">
    <property type="term" value="F:ATP binding"/>
    <property type="evidence" value="ECO:0007669"/>
    <property type="project" value="UniProtKB-KW"/>
</dbReference>
<keyword evidence="9" id="KW-0067">ATP-binding</keyword>
<organism evidence="18 19">
    <name type="scientific">Musa acuminata subsp. malaccensis</name>
    <name type="common">Wild banana</name>
    <name type="synonym">Musa malaccensis</name>
    <dbReference type="NCBI Taxonomy" id="214687"/>
    <lineage>
        <taxon>Eukaryota</taxon>
        <taxon>Viridiplantae</taxon>
        <taxon>Streptophyta</taxon>
        <taxon>Embryophyta</taxon>
        <taxon>Tracheophyta</taxon>
        <taxon>Spermatophyta</taxon>
        <taxon>Magnoliopsida</taxon>
        <taxon>Liliopsida</taxon>
        <taxon>Zingiberales</taxon>
        <taxon>Musaceae</taxon>
        <taxon>Musa</taxon>
    </lineage>
</organism>
<dbReference type="FunCoup" id="A0A804HV34">
    <property type="interactions" value="46"/>
</dbReference>
<reference evidence="17" key="1">
    <citation type="submission" date="2021-03" db="EMBL/GenBank/DDBJ databases">
        <authorList>
            <consortium name="Genoscope - CEA"/>
            <person name="William W."/>
        </authorList>
    </citation>
    <scope>NUCLEOTIDE SEQUENCE</scope>
    <source>
        <strain evidence="17">Doubled-haploid Pahang</strain>
    </source>
</reference>
<dbReference type="EC" id="2.7.11.1" evidence="2"/>
<feature type="region of interest" description="Disordered" evidence="14">
    <location>
        <begin position="162"/>
        <end position="205"/>
    </location>
</feature>
<evidence type="ECO:0000256" key="6">
    <source>
        <dbReference type="ARBA" id="ARBA00022692"/>
    </source>
</evidence>
<dbReference type="Gramene" id="Ma01_t17140.5">
    <property type="protein sequence ID" value="Ma01_p17140.5"/>
    <property type="gene ID" value="Ma01_g17140"/>
</dbReference>
<dbReference type="Proteomes" id="UP000012960">
    <property type="component" value="Unplaced"/>
</dbReference>
<dbReference type="GO" id="GO:0004674">
    <property type="term" value="F:protein serine/threonine kinase activity"/>
    <property type="evidence" value="ECO:0007669"/>
    <property type="project" value="UniProtKB-KW"/>
</dbReference>
<dbReference type="AlphaFoldDB" id="A0A804HV34"/>
<feature type="compositionally biased region" description="Pro residues" evidence="14">
    <location>
        <begin position="16"/>
        <end position="31"/>
    </location>
</feature>
<comment type="catalytic activity">
    <reaction evidence="13">
        <text>L-seryl-[protein] + ATP = O-phospho-L-seryl-[protein] + ADP + H(+)</text>
        <dbReference type="Rhea" id="RHEA:17989"/>
        <dbReference type="Rhea" id="RHEA-COMP:9863"/>
        <dbReference type="Rhea" id="RHEA-COMP:11604"/>
        <dbReference type="ChEBI" id="CHEBI:15378"/>
        <dbReference type="ChEBI" id="CHEBI:29999"/>
        <dbReference type="ChEBI" id="CHEBI:30616"/>
        <dbReference type="ChEBI" id="CHEBI:83421"/>
        <dbReference type="ChEBI" id="CHEBI:456216"/>
        <dbReference type="EC" id="2.7.11.1"/>
    </reaction>
</comment>
<gene>
    <name evidence="17" type="ORF">GSMUA_300770.1</name>
</gene>
<evidence type="ECO:0000259" key="16">
    <source>
        <dbReference type="PROSITE" id="PS50011"/>
    </source>
</evidence>
<keyword evidence="5" id="KW-0808">Transferase</keyword>
<dbReference type="Gramene" id="Ma01_t17140.2">
    <property type="protein sequence ID" value="Ma01_p17140.2"/>
    <property type="gene ID" value="Ma01_g17140"/>
</dbReference>
<dbReference type="SMART" id="SM00220">
    <property type="entry name" value="S_TKc"/>
    <property type="match status" value="1"/>
</dbReference>
<evidence type="ECO:0000256" key="3">
    <source>
        <dbReference type="ARBA" id="ARBA00022475"/>
    </source>
</evidence>
<evidence type="ECO:0000256" key="8">
    <source>
        <dbReference type="ARBA" id="ARBA00022777"/>
    </source>
</evidence>
<dbReference type="InterPro" id="IPR000719">
    <property type="entry name" value="Prot_kinase_dom"/>
</dbReference>
<evidence type="ECO:0000256" key="11">
    <source>
        <dbReference type="ARBA" id="ARBA00023136"/>
    </source>
</evidence>
<feature type="compositionally biased region" description="Pro residues" evidence="14">
    <location>
        <begin position="54"/>
        <end position="116"/>
    </location>
</feature>
<feature type="compositionally biased region" description="Polar residues" evidence="14">
    <location>
        <begin position="177"/>
        <end position="198"/>
    </location>
</feature>
<dbReference type="Gene3D" id="3.30.200.20">
    <property type="entry name" value="Phosphorylase Kinase, domain 1"/>
    <property type="match status" value="1"/>
</dbReference>
<evidence type="ECO:0000256" key="2">
    <source>
        <dbReference type="ARBA" id="ARBA00012513"/>
    </source>
</evidence>
<dbReference type="CDD" id="cd14066">
    <property type="entry name" value="STKc_IRAK"/>
    <property type="match status" value="1"/>
</dbReference>
<dbReference type="GO" id="GO:0005886">
    <property type="term" value="C:plasma membrane"/>
    <property type="evidence" value="ECO:0007669"/>
    <property type="project" value="UniProtKB-SubCell"/>
</dbReference>
<evidence type="ECO:0000313" key="18">
    <source>
        <dbReference type="EnsemblPlants" id="Ma01_p17140.5"/>
    </source>
</evidence>
<dbReference type="EMBL" id="HG996466">
    <property type="protein sequence ID" value="CAG1859782.1"/>
    <property type="molecule type" value="Genomic_DNA"/>
</dbReference>
<feature type="domain" description="Protein kinase" evidence="16">
    <location>
        <begin position="318"/>
        <end position="594"/>
    </location>
</feature>
<keyword evidence="4" id="KW-0723">Serine/threonine-protein kinase</keyword>
<dbReference type="Gramene" id="Ma01_t17140.4">
    <property type="protein sequence ID" value="Ma01_p17140.4"/>
    <property type="gene ID" value="Ma01_g17140"/>
</dbReference>
<dbReference type="Gene3D" id="1.10.510.10">
    <property type="entry name" value="Transferase(Phosphotransferase) domain 1"/>
    <property type="match status" value="1"/>
</dbReference>
<dbReference type="FunFam" id="3.30.200.20:FF:000212">
    <property type="entry name" value="Proline-rich receptor-like protein kinase PERK8"/>
    <property type="match status" value="1"/>
</dbReference>
<dbReference type="Gramene" id="Ma01_t17140.1">
    <property type="protein sequence ID" value="Ma01_p17140.1"/>
    <property type="gene ID" value="Ma01_g17140"/>
</dbReference>